<accession>A0A3P9MKV5</accession>
<feature type="region of interest" description="Disordered" evidence="1">
    <location>
        <begin position="504"/>
        <end position="557"/>
    </location>
</feature>
<name>A0A3P9MKV5_ORYLA</name>
<dbReference type="InterPro" id="IPR029526">
    <property type="entry name" value="PGBD"/>
</dbReference>
<reference evidence="3 4" key="2">
    <citation type="submission" date="2017-04" db="EMBL/GenBank/DDBJ databases">
        <title>CpG methylation of centromeres and impact of large insertions on vertebrate speciation.</title>
        <authorList>
            <person name="Ichikawa K."/>
            <person name="Yoshimura J."/>
            <person name="Morishita S."/>
        </authorList>
    </citation>
    <scope>NUCLEOTIDE SEQUENCE</scope>
    <source>
        <strain evidence="3 4">HNI</strain>
    </source>
</reference>
<feature type="region of interest" description="Disordered" evidence="1">
    <location>
        <begin position="18"/>
        <end position="76"/>
    </location>
</feature>
<dbReference type="PANTHER" id="PTHR46599">
    <property type="entry name" value="PIGGYBAC TRANSPOSABLE ELEMENT-DERIVED PROTEIN 4"/>
    <property type="match status" value="1"/>
</dbReference>
<feature type="compositionally biased region" description="Low complexity" evidence="1">
    <location>
        <begin position="508"/>
        <end position="544"/>
    </location>
</feature>
<dbReference type="AlphaFoldDB" id="A0A3P9MKV5"/>
<evidence type="ECO:0000313" key="3">
    <source>
        <dbReference type="Ensembl" id="ENSORLP00020033515.1"/>
    </source>
</evidence>
<dbReference type="Ensembl" id="ENSORLT00020027436.1">
    <property type="protein sequence ID" value="ENSORLP00020033515.1"/>
    <property type="gene ID" value="ENSORLG00020019529.1"/>
</dbReference>
<protein>
    <recommendedName>
        <fullName evidence="2">PiggyBac transposable element-derived protein domain-containing protein</fullName>
    </recommendedName>
</protein>
<dbReference type="PANTHER" id="PTHR46599:SF6">
    <property type="entry name" value="DUAL SPECIFICITY PHOSPHATASE 26"/>
    <property type="match status" value="1"/>
</dbReference>
<feature type="domain" description="PiggyBac transposable element-derived protein" evidence="2">
    <location>
        <begin position="113"/>
        <end position="453"/>
    </location>
</feature>
<dbReference type="Proteomes" id="UP000265180">
    <property type="component" value="Chromosome 1"/>
</dbReference>
<organism evidence="3 4">
    <name type="scientific">Oryzias latipes</name>
    <name type="common">Japanese rice fish</name>
    <name type="synonym">Japanese killifish</name>
    <dbReference type="NCBI Taxonomy" id="8090"/>
    <lineage>
        <taxon>Eukaryota</taxon>
        <taxon>Metazoa</taxon>
        <taxon>Chordata</taxon>
        <taxon>Craniata</taxon>
        <taxon>Vertebrata</taxon>
        <taxon>Euteleostomi</taxon>
        <taxon>Actinopterygii</taxon>
        <taxon>Neopterygii</taxon>
        <taxon>Teleostei</taxon>
        <taxon>Neoteleostei</taxon>
        <taxon>Acanthomorphata</taxon>
        <taxon>Ovalentaria</taxon>
        <taxon>Atherinomorphae</taxon>
        <taxon>Beloniformes</taxon>
        <taxon>Adrianichthyidae</taxon>
        <taxon>Oryziinae</taxon>
        <taxon>Oryzias</taxon>
    </lineage>
</organism>
<evidence type="ECO:0000256" key="1">
    <source>
        <dbReference type="SAM" id="MobiDB-lite"/>
    </source>
</evidence>
<reference key="1">
    <citation type="journal article" date="2007" name="Nature">
        <title>The medaka draft genome and insights into vertebrate genome evolution.</title>
        <authorList>
            <person name="Kasahara M."/>
            <person name="Naruse K."/>
            <person name="Sasaki S."/>
            <person name="Nakatani Y."/>
            <person name="Qu W."/>
            <person name="Ahsan B."/>
            <person name="Yamada T."/>
            <person name="Nagayasu Y."/>
            <person name="Doi K."/>
            <person name="Kasai Y."/>
            <person name="Jindo T."/>
            <person name="Kobayashi D."/>
            <person name="Shimada A."/>
            <person name="Toyoda A."/>
            <person name="Kuroki Y."/>
            <person name="Fujiyama A."/>
            <person name="Sasaki T."/>
            <person name="Shimizu A."/>
            <person name="Asakawa S."/>
            <person name="Shimizu N."/>
            <person name="Hashimoto S."/>
            <person name="Yang J."/>
            <person name="Lee Y."/>
            <person name="Matsushima K."/>
            <person name="Sugano S."/>
            <person name="Sakaizumi M."/>
            <person name="Narita T."/>
            <person name="Ohishi K."/>
            <person name="Haga S."/>
            <person name="Ohta F."/>
            <person name="Nomoto H."/>
            <person name="Nogata K."/>
            <person name="Morishita T."/>
            <person name="Endo T."/>
            <person name="Shin-I T."/>
            <person name="Takeda H."/>
            <person name="Morishita S."/>
            <person name="Kohara Y."/>
        </authorList>
    </citation>
    <scope>NUCLEOTIDE SEQUENCE [LARGE SCALE GENOMIC DNA]</scope>
    <source>
        <strain>Hd-rR</strain>
    </source>
</reference>
<sequence length="594" mass="67056">MRRRFNVNEVLDHIFAANEAEDTQDFSDGNEQASENEDDVEYQLEETDTTDQSEEEVTGAEAAPAESFQSKRGNIRWSTVPPDVHGRTAAANIIKMTPGVTRFAVTRVSDIKSCFKLFLPLSLKKVIIAMTNLEGKKVHDNTWKDIDETYLDAYIGVILLAGVYRSSNEATESLWDASTGRNIFRATMSIRTFQMISRVLRFDNRDTRAKSDKLAPIRDVWERWVQLLPLMFNPGPEVTVDERFLPFRGKCPFRQYMPSKPGKYGIKIWAACDAKTSYAWNLQIYTGKSASGIPEKNQGKRVVLDLTTGLQGHNITCDNFFTSYDLGQELLRRKLTMVGTVKKNKPELPAEMLLVKDRAPLSSKFVFTDTTTVVSYCPRKRRSVILMSTLHKDAAVSSGSDKKPIIILDYNKNKGGVDNLDKLTATYTCQRMTRRWPMVVFYNILNVSAYNAFVLWTNIHQGWNSTQNTKRRMFLEELGNSLVKPHIEQRERVPRDPAAADLVRQLQGSPSTPSTSTATRRASASPSPSGASPASRTPSTATATMPVRPPHSKRKRCQVCPSNMDRKTYIVCFTCNKYICKEHTKSVTFCNTCI</sequence>
<dbReference type="Pfam" id="PF13843">
    <property type="entry name" value="DDE_Tnp_1_7"/>
    <property type="match status" value="1"/>
</dbReference>
<reference evidence="3" key="3">
    <citation type="submission" date="2025-08" db="UniProtKB">
        <authorList>
            <consortium name="Ensembl"/>
        </authorList>
    </citation>
    <scope>IDENTIFICATION</scope>
    <source>
        <strain evidence="3">HNI</strain>
    </source>
</reference>
<feature type="compositionally biased region" description="Acidic residues" evidence="1">
    <location>
        <begin position="34"/>
        <end position="58"/>
    </location>
</feature>
<proteinExistence type="predicted"/>
<reference evidence="3" key="4">
    <citation type="submission" date="2025-09" db="UniProtKB">
        <authorList>
            <consortium name="Ensembl"/>
        </authorList>
    </citation>
    <scope>IDENTIFICATION</scope>
    <source>
        <strain evidence="3">HNI</strain>
    </source>
</reference>
<evidence type="ECO:0000313" key="4">
    <source>
        <dbReference type="Proteomes" id="UP000265180"/>
    </source>
</evidence>
<evidence type="ECO:0000259" key="2">
    <source>
        <dbReference type="Pfam" id="PF13843"/>
    </source>
</evidence>